<dbReference type="InParanoid" id="A0A0H2S888"/>
<dbReference type="AlphaFoldDB" id="A0A0H2S888"/>
<keyword evidence="1" id="KW-0472">Membrane</keyword>
<sequence length="199" mass="21841">MPTVRQLVFVMLALLTSLKTPAVYSQTGLINITIDDSSADPLTGVKIVYGVENQAGHGDWVSVVDQNCTGCLAQPDAAQAFDHSWHDSSYSIEKGFFPFAWVTFTGSAVYVMGIVIASMERTSTSLNNTRLTFEIDGEDQGTYLHIASIGPETVFSYNTLVFAKDDLPYGFHNITILVGNSTPARDSLCLLDRIIYTRR</sequence>
<evidence type="ECO:0000313" key="4">
    <source>
        <dbReference type="Proteomes" id="UP000053477"/>
    </source>
</evidence>
<dbReference type="Gene3D" id="2.60.120.260">
    <property type="entry name" value="Galactose-binding domain-like"/>
    <property type="match status" value="1"/>
</dbReference>
<feature type="transmembrane region" description="Helical" evidence="1">
    <location>
        <begin position="96"/>
        <end position="117"/>
    </location>
</feature>
<feature type="chain" id="PRO_5005202469" evidence="2">
    <location>
        <begin position="26"/>
        <end position="199"/>
    </location>
</feature>
<evidence type="ECO:0000313" key="3">
    <source>
        <dbReference type="EMBL" id="KLO13081.1"/>
    </source>
</evidence>
<dbReference type="OrthoDB" id="3245657at2759"/>
<keyword evidence="1" id="KW-1133">Transmembrane helix</keyword>
<feature type="signal peptide" evidence="2">
    <location>
        <begin position="1"/>
        <end position="25"/>
    </location>
</feature>
<accession>A0A0H2S888</accession>
<keyword evidence="2" id="KW-0732">Signal</keyword>
<dbReference type="Proteomes" id="UP000053477">
    <property type="component" value="Unassembled WGS sequence"/>
</dbReference>
<dbReference type="EMBL" id="KQ085965">
    <property type="protein sequence ID" value="KLO13081.1"/>
    <property type="molecule type" value="Genomic_DNA"/>
</dbReference>
<evidence type="ECO:0000256" key="2">
    <source>
        <dbReference type="SAM" id="SignalP"/>
    </source>
</evidence>
<keyword evidence="1" id="KW-0812">Transmembrane</keyword>
<reference evidence="3 4" key="1">
    <citation type="submission" date="2015-04" db="EMBL/GenBank/DDBJ databases">
        <title>Complete genome sequence of Schizopora paradoxa KUC8140, a cosmopolitan wood degrader in East Asia.</title>
        <authorList>
            <consortium name="DOE Joint Genome Institute"/>
            <person name="Min B."/>
            <person name="Park H."/>
            <person name="Jang Y."/>
            <person name="Kim J.-J."/>
            <person name="Kim K.H."/>
            <person name="Pangilinan J."/>
            <person name="Lipzen A."/>
            <person name="Riley R."/>
            <person name="Grigoriev I.V."/>
            <person name="Spatafora J.W."/>
            <person name="Choi I.-G."/>
        </authorList>
    </citation>
    <scope>NUCLEOTIDE SEQUENCE [LARGE SCALE GENOMIC DNA]</scope>
    <source>
        <strain evidence="3 4">KUC8140</strain>
    </source>
</reference>
<organism evidence="3 4">
    <name type="scientific">Schizopora paradoxa</name>
    <dbReference type="NCBI Taxonomy" id="27342"/>
    <lineage>
        <taxon>Eukaryota</taxon>
        <taxon>Fungi</taxon>
        <taxon>Dikarya</taxon>
        <taxon>Basidiomycota</taxon>
        <taxon>Agaricomycotina</taxon>
        <taxon>Agaricomycetes</taxon>
        <taxon>Hymenochaetales</taxon>
        <taxon>Schizoporaceae</taxon>
        <taxon>Schizopora</taxon>
    </lineage>
</organism>
<name>A0A0H2S888_9AGAM</name>
<proteinExistence type="predicted"/>
<keyword evidence="4" id="KW-1185">Reference proteome</keyword>
<protein>
    <submittedName>
        <fullName evidence="3">Uncharacterized protein</fullName>
    </submittedName>
</protein>
<gene>
    <name evidence="3" type="ORF">SCHPADRAFT_382079</name>
</gene>
<evidence type="ECO:0000256" key="1">
    <source>
        <dbReference type="SAM" id="Phobius"/>
    </source>
</evidence>